<proteinExistence type="predicted"/>
<dbReference type="Proteomes" id="UP000287651">
    <property type="component" value="Unassembled WGS sequence"/>
</dbReference>
<dbReference type="EMBL" id="AMZH03008977">
    <property type="protein sequence ID" value="RRT57851.1"/>
    <property type="molecule type" value="Genomic_DNA"/>
</dbReference>
<comment type="caution">
    <text evidence="2">The sequence shown here is derived from an EMBL/GenBank/DDBJ whole genome shotgun (WGS) entry which is preliminary data.</text>
</comment>
<protein>
    <submittedName>
        <fullName evidence="2">Uncharacterized protein</fullName>
    </submittedName>
</protein>
<name>A0A426Z1M1_ENSVE</name>
<dbReference type="AlphaFoldDB" id="A0A426Z1M1"/>
<reference evidence="2 3" key="1">
    <citation type="journal article" date="2014" name="Agronomy (Basel)">
        <title>A Draft Genome Sequence for Ensete ventricosum, the Drought-Tolerant Tree Against Hunger.</title>
        <authorList>
            <person name="Harrison J."/>
            <person name="Moore K.A."/>
            <person name="Paszkiewicz K."/>
            <person name="Jones T."/>
            <person name="Grant M."/>
            <person name="Ambacheew D."/>
            <person name="Muzemil S."/>
            <person name="Studholme D.J."/>
        </authorList>
    </citation>
    <scope>NUCLEOTIDE SEQUENCE [LARGE SCALE GENOMIC DNA]</scope>
</reference>
<feature type="compositionally biased region" description="Low complexity" evidence="1">
    <location>
        <begin position="115"/>
        <end position="125"/>
    </location>
</feature>
<feature type="region of interest" description="Disordered" evidence="1">
    <location>
        <begin position="51"/>
        <end position="154"/>
    </location>
</feature>
<feature type="compositionally biased region" description="Basic and acidic residues" evidence="1">
    <location>
        <begin position="126"/>
        <end position="135"/>
    </location>
</feature>
<accession>A0A426Z1M1</accession>
<evidence type="ECO:0000256" key="1">
    <source>
        <dbReference type="SAM" id="MobiDB-lite"/>
    </source>
</evidence>
<organism evidence="2 3">
    <name type="scientific">Ensete ventricosum</name>
    <name type="common">Abyssinian banana</name>
    <name type="synonym">Musa ensete</name>
    <dbReference type="NCBI Taxonomy" id="4639"/>
    <lineage>
        <taxon>Eukaryota</taxon>
        <taxon>Viridiplantae</taxon>
        <taxon>Streptophyta</taxon>
        <taxon>Embryophyta</taxon>
        <taxon>Tracheophyta</taxon>
        <taxon>Spermatophyta</taxon>
        <taxon>Magnoliopsida</taxon>
        <taxon>Liliopsida</taxon>
        <taxon>Zingiberales</taxon>
        <taxon>Musaceae</taxon>
        <taxon>Ensete</taxon>
    </lineage>
</organism>
<gene>
    <name evidence="2" type="ORF">B296_00045222</name>
</gene>
<sequence>MLPLCFPTVVSEPRLFVRKISFKLRVMRLNCIELSTCSYCIFTVKAARRGGTTHGQGWSVAARTASKGSHPRPAYKGQLPAAMPHGATTDDQPARDGYSPDGVPPNGVSPEDSNAHSPAGAAASAHGEDRQRVDATDGGTQRCHLHRGGDSCGH</sequence>
<evidence type="ECO:0000313" key="3">
    <source>
        <dbReference type="Proteomes" id="UP000287651"/>
    </source>
</evidence>
<evidence type="ECO:0000313" key="2">
    <source>
        <dbReference type="EMBL" id="RRT57851.1"/>
    </source>
</evidence>